<dbReference type="GO" id="GO:0009893">
    <property type="term" value="P:positive regulation of metabolic process"/>
    <property type="evidence" value="ECO:0007669"/>
    <property type="project" value="UniProtKB-ARBA"/>
</dbReference>
<name>A0A5M9M5K4_9EURO</name>
<dbReference type="PROSITE" id="PS50048">
    <property type="entry name" value="ZN2_CY6_FUNGAL_2"/>
    <property type="match status" value="1"/>
</dbReference>
<dbReference type="EMBL" id="QUQM01000008">
    <property type="protein sequence ID" value="KAA8642068.1"/>
    <property type="molecule type" value="Genomic_DNA"/>
</dbReference>
<accession>A0A5M9M5K4</accession>
<dbReference type="VEuPathDB" id="FungiDB:EYZ11_010650"/>
<dbReference type="GO" id="GO:0006351">
    <property type="term" value="P:DNA-templated transcription"/>
    <property type="evidence" value="ECO:0007669"/>
    <property type="project" value="InterPro"/>
</dbReference>
<dbReference type="OrthoDB" id="2399539at2759"/>
<dbReference type="SUPFAM" id="SSF57701">
    <property type="entry name" value="Zn2/Cys6 DNA-binding domain"/>
    <property type="match status" value="1"/>
</dbReference>
<dbReference type="PANTHER" id="PTHR47431:SF1">
    <property type="entry name" value="ZN(II)2CYS6 TRANSCRIPTION FACTOR (EUROFUNG)"/>
    <property type="match status" value="1"/>
</dbReference>
<dbReference type="PROSITE" id="PS00463">
    <property type="entry name" value="ZN2_CY6_FUNGAL_1"/>
    <property type="match status" value="1"/>
</dbReference>
<dbReference type="SMART" id="SM00066">
    <property type="entry name" value="GAL4"/>
    <property type="match status" value="1"/>
</dbReference>
<dbReference type="RefSeq" id="XP_033421430.1">
    <property type="nucleotide sequence ID" value="XM_033575575.1"/>
</dbReference>
<proteinExistence type="predicted"/>
<feature type="domain" description="Zn(2)-C6 fungal-type" evidence="6">
    <location>
        <begin position="16"/>
        <end position="46"/>
    </location>
</feature>
<dbReference type="AlphaFoldDB" id="A0A5M9M5K4"/>
<evidence type="ECO:0000256" key="5">
    <source>
        <dbReference type="ARBA" id="ARBA00023242"/>
    </source>
</evidence>
<evidence type="ECO:0000313" key="7">
    <source>
        <dbReference type="EMBL" id="KAA8642068.1"/>
    </source>
</evidence>
<dbReference type="GO" id="GO:0008270">
    <property type="term" value="F:zinc ion binding"/>
    <property type="evidence" value="ECO:0007669"/>
    <property type="project" value="InterPro"/>
</dbReference>
<evidence type="ECO:0000256" key="4">
    <source>
        <dbReference type="ARBA" id="ARBA00023163"/>
    </source>
</evidence>
<protein>
    <recommendedName>
        <fullName evidence="6">Zn(2)-C6 fungal-type domain-containing protein</fullName>
    </recommendedName>
</protein>
<dbReference type="Pfam" id="PF04082">
    <property type="entry name" value="Fungal_trans"/>
    <property type="match status" value="1"/>
</dbReference>
<evidence type="ECO:0000256" key="3">
    <source>
        <dbReference type="ARBA" id="ARBA00023125"/>
    </source>
</evidence>
<dbReference type="InterPro" id="IPR007219">
    <property type="entry name" value="XnlR_reg_dom"/>
</dbReference>
<dbReference type="GO" id="GO:0000981">
    <property type="term" value="F:DNA-binding transcription factor activity, RNA polymerase II-specific"/>
    <property type="evidence" value="ECO:0007669"/>
    <property type="project" value="InterPro"/>
</dbReference>
<dbReference type="CDD" id="cd12148">
    <property type="entry name" value="fungal_TF_MHR"/>
    <property type="match status" value="1"/>
</dbReference>
<dbReference type="Proteomes" id="UP000324241">
    <property type="component" value="Unassembled WGS sequence"/>
</dbReference>
<keyword evidence="3" id="KW-0238">DNA-binding</keyword>
<gene>
    <name evidence="7" type="ORF">ATNIH1004_011009</name>
</gene>
<reference evidence="7 8" key="1">
    <citation type="submission" date="2019-08" db="EMBL/GenBank/DDBJ databases">
        <title>The genome sequence of a newly discovered highly antifungal drug resistant Aspergillus species, Aspergillus tanneri NIH 1004.</title>
        <authorList>
            <person name="Mounaud S."/>
            <person name="Singh I."/>
            <person name="Joardar V."/>
            <person name="Pakala S."/>
            <person name="Pakala S."/>
            <person name="Venepally P."/>
            <person name="Chung J.K."/>
            <person name="Losada L."/>
            <person name="Nierman W.C."/>
        </authorList>
    </citation>
    <scope>NUCLEOTIDE SEQUENCE [LARGE SCALE GENOMIC DNA]</scope>
    <source>
        <strain evidence="7 8">NIH1004</strain>
    </source>
</reference>
<dbReference type="Gene3D" id="4.10.240.10">
    <property type="entry name" value="Zn(2)-C6 fungal-type DNA-binding domain"/>
    <property type="match status" value="1"/>
</dbReference>
<evidence type="ECO:0000256" key="2">
    <source>
        <dbReference type="ARBA" id="ARBA00023015"/>
    </source>
</evidence>
<evidence type="ECO:0000259" key="6">
    <source>
        <dbReference type="PROSITE" id="PS50048"/>
    </source>
</evidence>
<dbReference type="Pfam" id="PF00172">
    <property type="entry name" value="Zn_clus"/>
    <property type="match status" value="1"/>
</dbReference>
<sequence length="538" mass="60638">MQGPSKSPARQPSPLACVPCRRRHLKCDSVMPVCSRCQASDIECRYVRSRRGMRSKQDTPPSPIFSHAVPLFDVDAFSNWLSNTPLPPDLDAGEALFQSLSTPQTLDVPSLSDDTMIWREPEQQLSTPDVAYDPMIQLYYQNFHRSHPLLVPRKALASPLLEKIPVYILSIMRYIGAHYYPDPAFKEEFRQSAYMVVADSTISDGFKVQGMLLLAIVEHAHGQDDSAHQMMQTAINLALDLGIHRSSFAIENSASNFMMEESWCRTFWELYVVDGLLATVRNRISFRLYRQKTDVRLPCPEDIYNSGSAVVPIKQTLDELERSWNLGQQNCPSSFAYRVHAVRSLGKVIDVNHSLEMDLEEHVQIVDARLASTLMRLPSSQGSGYDSSNFDEQLFQAEMITYVGMIYLHHPRSSMRFASFDCQTSCVRLRAERESNAVSTALDLHSQKFLRAADQLSNLVTLPNPIKYRTPFFTCGLAMCIVVHTAACLATPTAHKGESLKARIQLAVGGLNVLGKVWPLARTVRQQMVDMYQEVGLR</sequence>
<dbReference type="InterPro" id="IPR001138">
    <property type="entry name" value="Zn2Cys6_DnaBD"/>
</dbReference>
<keyword evidence="2" id="KW-0805">Transcription regulation</keyword>
<dbReference type="GO" id="GO:0003677">
    <property type="term" value="F:DNA binding"/>
    <property type="evidence" value="ECO:0007669"/>
    <property type="project" value="UniProtKB-KW"/>
</dbReference>
<dbReference type="GeneID" id="54333710"/>
<evidence type="ECO:0000256" key="1">
    <source>
        <dbReference type="ARBA" id="ARBA00022723"/>
    </source>
</evidence>
<keyword evidence="5" id="KW-0539">Nucleus</keyword>
<evidence type="ECO:0000313" key="8">
    <source>
        <dbReference type="Proteomes" id="UP000324241"/>
    </source>
</evidence>
<keyword evidence="4" id="KW-0804">Transcription</keyword>
<dbReference type="PANTHER" id="PTHR47431">
    <property type="entry name" value="ZN(II)2CYS6 TRANSCRIPTION FACTOR (EUROFUNG)-RELATED"/>
    <property type="match status" value="1"/>
</dbReference>
<dbReference type="CDD" id="cd00067">
    <property type="entry name" value="GAL4"/>
    <property type="match status" value="1"/>
</dbReference>
<comment type="caution">
    <text evidence="7">The sequence shown here is derived from an EMBL/GenBank/DDBJ whole genome shotgun (WGS) entry which is preliminary data.</text>
</comment>
<organism evidence="7 8">
    <name type="scientific">Aspergillus tanneri</name>
    <dbReference type="NCBI Taxonomy" id="1220188"/>
    <lineage>
        <taxon>Eukaryota</taxon>
        <taxon>Fungi</taxon>
        <taxon>Dikarya</taxon>
        <taxon>Ascomycota</taxon>
        <taxon>Pezizomycotina</taxon>
        <taxon>Eurotiomycetes</taxon>
        <taxon>Eurotiomycetidae</taxon>
        <taxon>Eurotiales</taxon>
        <taxon>Aspergillaceae</taxon>
        <taxon>Aspergillus</taxon>
        <taxon>Aspergillus subgen. Circumdati</taxon>
    </lineage>
</organism>
<keyword evidence="1" id="KW-0479">Metal-binding</keyword>
<dbReference type="InterPro" id="IPR036864">
    <property type="entry name" value="Zn2-C6_fun-type_DNA-bd_sf"/>
</dbReference>